<accession>A0A1X0NAB2</accession>
<dbReference type="Gene3D" id="3.40.30.10">
    <property type="entry name" value="Glutaredoxin"/>
    <property type="match status" value="1"/>
</dbReference>
<sequence>MFKPTQTILAMTLLAVAGTAVAASPADKNADKVVMLPASAMLAIEKNGKFAIISDTGRFIIQGTVYDVWAKKELKTIEDARIAANYIPVDKTNLGFKDLAPLTVGNGEKAITMFSDPACGFCKEIIQQARTSLPEGYRLDVLMLPLLSQESAVRTKELLCAKDKVAAWKAGAAGDMKAPLEQLPTAQCDLDVISKRRMTAQFLGARNVPFLIRDDGLTREGKPEEGLRAWIESNRTL</sequence>
<keyword evidence="1" id="KW-0732">Signal</keyword>
<reference evidence="4" key="1">
    <citation type="submission" date="2017-02" db="EMBL/GenBank/DDBJ databases">
        <title>Pseudomonas floridae sp. nov., a novel pathogenic bacterial species isolated from tomato.</title>
        <authorList>
            <person name="Timilsina S."/>
            <person name="Vallad G.E."/>
            <person name="Jones J.B."/>
        </authorList>
    </citation>
    <scope>NUCLEOTIDE SEQUENCE [LARGE SCALE GENOMIC DNA]</scope>
    <source>
        <strain evidence="4">GEV388</strain>
    </source>
</reference>
<dbReference type="RefSeq" id="WP_083182176.1">
    <property type="nucleotide sequence ID" value="NZ_CBCRZR010000007.1"/>
</dbReference>
<dbReference type="STRING" id="1958950.BZK31_07900"/>
<name>A0A1X0NAB2_9PSED</name>
<keyword evidence="1" id="KW-0574">Periplasm</keyword>
<feature type="signal peptide" evidence="1">
    <location>
        <begin position="1"/>
        <end position="22"/>
    </location>
</feature>
<gene>
    <name evidence="3" type="ORF">BZK31_07900</name>
</gene>
<dbReference type="InterPro" id="IPR012336">
    <property type="entry name" value="Thioredoxin-like_fold"/>
</dbReference>
<comment type="function">
    <text evidence="1">Required for disulfide bond formation in some periplasmic proteins. Acts by transferring its disulfide bond to other proteins and is reduced in the process.</text>
</comment>
<proteinExistence type="inferred from homology"/>
<keyword evidence="3" id="KW-0413">Isomerase</keyword>
<evidence type="ECO:0000256" key="1">
    <source>
        <dbReference type="RuleBase" id="RU364038"/>
    </source>
</evidence>
<feature type="domain" description="Thioredoxin-like fold" evidence="2">
    <location>
        <begin position="105"/>
        <end position="217"/>
    </location>
</feature>
<dbReference type="InterPro" id="IPR051470">
    <property type="entry name" value="Thiol:disulfide_interchange"/>
</dbReference>
<dbReference type="SUPFAM" id="SSF52833">
    <property type="entry name" value="Thioredoxin-like"/>
    <property type="match status" value="1"/>
</dbReference>
<protein>
    <recommendedName>
        <fullName evidence="1">Thiol:disulfide interchange protein</fullName>
    </recommendedName>
</protein>
<feature type="chain" id="PRO_5011809920" description="Thiol:disulfide interchange protein" evidence="1">
    <location>
        <begin position="23"/>
        <end position="237"/>
    </location>
</feature>
<dbReference type="Proteomes" id="UP000192815">
    <property type="component" value="Unassembled WGS sequence"/>
</dbReference>
<dbReference type="Pfam" id="PF13098">
    <property type="entry name" value="Thioredoxin_2"/>
    <property type="match status" value="1"/>
</dbReference>
<dbReference type="OrthoDB" id="12976at2"/>
<dbReference type="PANTHER" id="PTHR35272">
    <property type="entry name" value="THIOL:DISULFIDE INTERCHANGE PROTEIN DSBC-RELATED"/>
    <property type="match status" value="1"/>
</dbReference>
<dbReference type="EMBL" id="MUIO01000021">
    <property type="protein sequence ID" value="ORC60228.1"/>
    <property type="molecule type" value="Genomic_DNA"/>
</dbReference>
<dbReference type="InterPro" id="IPR033954">
    <property type="entry name" value="DiS-bond_Isoase_DsbC/G"/>
</dbReference>
<evidence type="ECO:0000313" key="3">
    <source>
        <dbReference type="EMBL" id="ORC60228.1"/>
    </source>
</evidence>
<organism evidence="3 4">
    <name type="scientific">Pseudomonas floridensis</name>
    <dbReference type="NCBI Taxonomy" id="1958950"/>
    <lineage>
        <taxon>Bacteria</taxon>
        <taxon>Pseudomonadati</taxon>
        <taxon>Pseudomonadota</taxon>
        <taxon>Gammaproteobacteria</taxon>
        <taxon>Pseudomonadales</taxon>
        <taxon>Pseudomonadaceae</taxon>
        <taxon>Pseudomonas</taxon>
    </lineage>
</organism>
<dbReference type="InterPro" id="IPR036249">
    <property type="entry name" value="Thioredoxin-like_sf"/>
</dbReference>
<keyword evidence="1" id="KW-0676">Redox-active center</keyword>
<keyword evidence="4" id="KW-1185">Reference proteome</keyword>
<dbReference type="GO" id="GO:0016853">
    <property type="term" value="F:isomerase activity"/>
    <property type="evidence" value="ECO:0007669"/>
    <property type="project" value="UniProtKB-KW"/>
</dbReference>
<comment type="caution">
    <text evidence="3">The sequence shown here is derived from an EMBL/GenBank/DDBJ whole genome shotgun (WGS) entry which is preliminary data.</text>
</comment>
<dbReference type="PANTHER" id="PTHR35272:SF3">
    <property type="entry name" value="THIOL:DISULFIDE INTERCHANGE PROTEIN DSBC"/>
    <property type="match status" value="1"/>
</dbReference>
<dbReference type="GO" id="GO:0042597">
    <property type="term" value="C:periplasmic space"/>
    <property type="evidence" value="ECO:0007669"/>
    <property type="project" value="UniProtKB-SubCell"/>
</dbReference>
<dbReference type="CDD" id="cd03020">
    <property type="entry name" value="DsbA_DsbC_DsbG"/>
    <property type="match status" value="1"/>
</dbReference>
<evidence type="ECO:0000313" key="4">
    <source>
        <dbReference type="Proteomes" id="UP000192815"/>
    </source>
</evidence>
<evidence type="ECO:0000259" key="2">
    <source>
        <dbReference type="Pfam" id="PF13098"/>
    </source>
</evidence>
<comment type="subcellular location">
    <subcellularLocation>
        <location evidence="1">Periplasm</location>
    </subcellularLocation>
</comment>
<dbReference type="AlphaFoldDB" id="A0A1X0NAB2"/>
<comment type="similarity">
    <text evidence="1">Belongs to the thioredoxin family. DsbC subfamily.</text>
</comment>